<reference evidence="1 2" key="1">
    <citation type="journal article" date="2013" name="Curr. Biol.">
        <title>The Genome of the Foraminiferan Reticulomyxa filosa.</title>
        <authorList>
            <person name="Glockner G."/>
            <person name="Hulsmann N."/>
            <person name="Schleicher M."/>
            <person name="Noegel A.A."/>
            <person name="Eichinger L."/>
            <person name="Gallinger C."/>
            <person name="Pawlowski J."/>
            <person name="Sierra R."/>
            <person name="Euteneuer U."/>
            <person name="Pillet L."/>
            <person name="Moustafa A."/>
            <person name="Platzer M."/>
            <person name="Groth M."/>
            <person name="Szafranski K."/>
            <person name="Schliwa M."/>
        </authorList>
    </citation>
    <scope>NUCLEOTIDE SEQUENCE [LARGE SCALE GENOMIC DNA]</scope>
</reference>
<evidence type="ECO:0000313" key="2">
    <source>
        <dbReference type="Proteomes" id="UP000023152"/>
    </source>
</evidence>
<organism evidence="1 2">
    <name type="scientific">Reticulomyxa filosa</name>
    <dbReference type="NCBI Taxonomy" id="46433"/>
    <lineage>
        <taxon>Eukaryota</taxon>
        <taxon>Sar</taxon>
        <taxon>Rhizaria</taxon>
        <taxon>Retaria</taxon>
        <taxon>Foraminifera</taxon>
        <taxon>Monothalamids</taxon>
        <taxon>Reticulomyxidae</taxon>
        <taxon>Reticulomyxa</taxon>
    </lineage>
</organism>
<accession>X6LU23</accession>
<comment type="caution">
    <text evidence="1">The sequence shown here is derived from an EMBL/GenBank/DDBJ whole genome shotgun (WGS) entry which is preliminary data.</text>
</comment>
<protein>
    <submittedName>
        <fullName evidence="1">Uncharacterized protein</fullName>
    </submittedName>
</protein>
<proteinExistence type="predicted"/>
<name>X6LU23_RETFI</name>
<dbReference type="EMBL" id="ASPP01028184">
    <property type="protein sequence ID" value="ETO05388.1"/>
    <property type="molecule type" value="Genomic_DNA"/>
</dbReference>
<keyword evidence="2" id="KW-1185">Reference proteome</keyword>
<gene>
    <name evidence="1" type="ORF">RFI_32008</name>
</gene>
<evidence type="ECO:0000313" key="1">
    <source>
        <dbReference type="EMBL" id="ETO05388.1"/>
    </source>
</evidence>
<sequence length="134" mass="15529">MDGIGNKNTHQICAKSLAEIALDLNHKQLNRVFQFLMNGFENENIKMCNECAHILAITSSQLDEKQLDNTFQYLTNRSYRYFYYMDAIQFIMKLKEATDDPFKFSIVRLRNKSALENIRGGCAEFLGKLSIKCN</sequence>
<dbReference type="Proteomes" id="UP000023152">
    <property type="component" value="Unassembled WGS sequence"/>
</dbReference>
<dbReference type="AlphaFoldDB" id="X6LU23"/>